<dbReference type="InterPro" id="IPR050198">
    <property type="entry name" value="Non-receptor_tyrosine_kinases"/>
</dbReference>
<protein>
    <recommendedName>
        <fullName evidence="17">Tyrosine-protein kinase</fullName>
        <ecNumber evidence="17">2.7.10.2</ecNumber>
    </recommendedName>
</protein>
<dbReference type="AlphaFoldDB" id="A0A8J7NV73"/>
<evidence type="ECO:0000256" key="10">
    <source>
        <dbReference type="ARBA" id="ARBA00022999"/>
    </source>
</evidence>
<dbReference type="PROSITE" id="PS50002">
    <property type="entry name" value="SH3"/>
    <property type="match status" value="1"/>
</dbReference>
<keyword evidence="11 17" id="KW-0829">Tyrosine-protein kinase</keyword>
<dbReference type="PROSITE" id="PS50001">
    <property type="entry name" value="SH2"/>
    <property type="match status" value="1"/>
</dbReference>
<evidence type="ECO:0000313" key="22">
    <source>
        <dbReference type="Proteomes" id="UP000736164"/>
    </source>
</evidence>
<dbReference type="GO" id="GO:0005737">
    <property type="term" value="C:cytoplasm"/>
    <property type="evidence" value="ECO:0007669"/>
    <property type="project" value="UniProtKB-SubCell"/>
</dbReference>
<dbReference type="InterPro" id="IPR008266">
    <property type="entry name" value="Tyr_kinase_AS"/>
</dbReference>
<dbReference type="InterPro" id="IPR000980">
    <property type="entry name" value="SH2"/>
</dbReference>
<keyword evidence="3" id="KW-0963">Cytoplasm</keyword>
<dbReference type="GO" id="GO:0004715">
    <property type="term" value="F:non-membrane spanning protein tyrosine kinase activity"/>
    <property type="evidence" value="ECO:0007669"/>
    <property type="project" value="UniProtKB-EC"/>
</dbReference>
<evidence type="ECO:0000256" key="1">
    <source>
        <dbReference type="ARBA" id="ARBA00004496"/>
    </source>
</evidence>
<evidence type="ECO:0000256" key="15">
    <source>
        <dbReference type="PROSITE-ProRule" id="PRU00192"/>
    </source>
</evidence>
<dbReference type="SUPFAM" id="SSF50044">
    <property type="entry name" value="SH3-domain"/>
    <property type="match status" value="1"/>
</dbReference>
<keyword evidence="8 17" id="KW-0418">Kinase</keyword>
<evidence type="ECO:0000259" key="18">
    <source>
        <dbReference type="PROSITE" id="PS50001"/>
    </source>
</evidence>
<comment type="subcellular location">
    <subcellularLocation>
        <location evidence="1">Cytoplasm</location>
    </subcellularLocation>
</comment>
<reference evidence="21" key="1">
    <citation type="journal article" date="2021" name="Cell">
        <title>Tracing the genetic footprints of vertebrate landing in non-teleost ray-finned fishes.</title>
        <authorList>
            <person name="Bi X."/>
            <person name="Wang K."/>
            <person name="Yang L."/>
            <person name="Pan H."/>
            <person name="Jiang H."/>
            <person name="Wei Q."/>
            <person name="Fang M."/>
            <person name="Yu H."/>
            <person name="Zhu C."/>
            <person name="Cai Y."/>
            <person name="He Y."/>
            <person name="Gan X."/>
            <person name="Zeng H."/>
            <person name="Yu D."/>
            <person name="Zhu Y."/>
            <person name="Jiang H."/>
            <person name="Qiu Q."/>
            <person name="Yang H."/>
            <person name="Zhang Y.E."/>
            <person name="Wang W."/>
            <person name="Zhu M."/>
            <person name="He S."/>
            <person name="Zhang G."/>
        </authorList>
    </citation>
    <scope>NUCLEOTIDE SEQUENCE</scope>
    <source>
        <strain evidence="21">Allg_001</strain>
    </source>
</reference>
<keyword evidence="5 17" id="KW-0808">Transferase</keyword>
<dbReference type="PROSITE" id="PS00109">
    <property type="entry name" value="PROTEIN_KINASE_TYR"/>
    <property type="match status" value="1"/>
</dbReference>
<dbReference type="PROSITE" id="PS00107">
    <property type="entry name" value="PROTEIN_KINASE_ATP"/>
    <property type="match status" value="1"/>
</dbReference>
<dbReference type="Gene3D" id="1.10.510.10">
    <property type="entry name" value="Transferase(Phosphotransferase) domain 1"/>
    <property type="match status" value="1"/>
</dbReference>
<dbReference type="EMBL" id="JAAWVO010038712">
    <property type="protein sequence ID" value="MBN3318226.1"/>
    <property type="molecule type" value="Genomic_DNA"/>
</dbReference>
<evidence type="ECO:0000256" key="7">
    <source>
        <dbReference type="ARBA" id="ARBA00022741"/>
    </source>
</evidence>
<evidence type="ECO:0000256" key="3">
    <source>
        <dbReference type="ARBA" id="ARBA00022490"/>
    </source>
</evidence>
<evidence type="ECO:0000256" key="14">
    <source>
        <dbReference type="PROSITE-ProRule" id="PRU00191"/>
    </source>
</evidence>
<feature type="domain" description="Protein kinase" evidence="20">
    <location>
        <begin position="294"/>
        <end position="551"/>
    </location>
</feature>
<comment type="catalytic activity">
    <reaction evidence="13 17">
        <text>L-tyrosyl-[protein] + ATP = O-phospho-L-tyrosyl-[protein] + ADP + H(+)</text>
        <dbReference type="Rhea" id="RHEA:10596"/>
        <dbReference type="Rhea" id="RHEA-COMP:10136"/>
        <dbReference type="Rhea" id="RHEA-COMP:20101"/>
        <dbReference type="ChEBI" id="CHEBI:15378"/>
        <dbReference type="ChEBI" id="CHEBI:30616"/>
        <dbReference type="ChEBI" id="CHEBI:46858"/>
        <dbReference type="ChEBI" id="CHEBI:61978"/>
        <dbReference type="ChEBI" id="CHEBI:456216"/>
        <dbReference type="EC" id="2.7.10.2"/>
    </reaction>
</comment>
<organism evidence="21 22">
    <name type="scientific">Atractosteus spatula</name>
    <name type="common">Alligator gar</name>
    <name type="synonym">Lepisosteus spatula</name>
    <dbReference type="NCBI Taxonomy" id="7917"/>
    <lineage>
        <taxon>Eukaryota</taxon>
        <taxon>Metazoa</taxon>
        <taxon>Chordata</taxon>
        <taxon>Craniata</taxon>
        <taxon>Vertebrata</taxon>
        <taxon>Euteleostomi</taxon>
        <taxon>Actinopterygii</taxon>
        <taxon>Neopterygii</taxon>
        <taxon>Holostei</taxon>
        <taxon>Semionotiformes</taxon>
        <taxon>Lepisosteidae</taxon>
        <taxon>Atractosteus</taxon>
    </lineage>
</organism>
<dbReference type="Gene3D" id="2.30.30.40">
    <property type="entry name" value="SH3 Domains"/>
    <property type="match status" value="1"/>
</dbReference>
<sequence>MMSDTIKEKCTFCCHFVFPCLFTRTDGAEEDETKTDAVVIENKNAPPKRSLPPLPEPDPRCCYVALYDYSARTQDDLTFRTGDKLEVLDKSHGDWWIARALTGPSVNKEGYIPANYVAPVESLDAEPLRTTIQHALILEWTQSYNVILYHSIGMCDTNLSDQLYLKKTYLQQRERWFFADIKRADADKMLLSHGNKNRAFLVRNCESHQGDYSLSVLDSSVVKHYKIRKLDAGGYFVSKKQVFSTLRELVEYYSRNQGGLCVCLGEPCMKLETPQTHGLSYNTADQWEIDRTSLKLLEKLGAGQFGEVYEGRWNDTTPVAIKTLKPGSMHPQDFLREAQIMKKLRHPKLIQLYAVCTVKEPIYIITELMKNGSLLEYLQKDGGKTLVIRDQVEMGAQVASGMAYLELQNYIHRDLAARNVLVGENNICKIADFGLARVFMVDNENVYEAKEGTKFPVKWTAPEAIHANKFSIKSDVWSFGILLYEIITFGKMPYPDMTNHQVVQKLPTGYRMPCPPLCPSVLYDIMLECWKENDFERPTFETLQWKLEEYFDLENSSYHDANNLRR</sequence>
<dbReference type="PRINTS" id="PR00401">
    <property type="entry name" value="SH2DOMAIN"/>
</dbReference>
<evidence type="ECO:0000256" key="13">
    <source>
        <dbReference type="ARBA" id="ARBA00051245"/>
    </source>
</evidence>
<comment type="caution">
    <text evidence="21">The sequence shown here is derived from an EMBL/GenBank/DDBJ whole genome shotgun (WGS) entry which is preliminary data.</text>
</comment>
<dbReference type="FunFam" id="1.10.510.10:FF:000553">
    <property type="entry name" value="Tyrosine-protein kinase"/>
    <property type="match status" value="1"/>
</dbReference>
<evidence type="ECO:0000256" key="4">
    <source>
        <dbReference type="ARBA" id="ARBA00022553"/>
    </source>
</evidence>
<dbReference type="FunFam" id="2.30.30.40:FF:000229">
    <property type="entry name" value="Tyrosine-protein kinase"/>
    <property type="match status" value="1"/>
</dbReference>
<keyword evidence="9 16" id="KW-0067">ATP-binding</keyword>
<proteinExistence type="inferred from homology"/>
<dbReference type="SUPFAM" id="SSF55550">
    <property type="entry name" value="SH2 domain"/>
    <property type="match status" value="1"/>
</dbReference>
<dbReference type="InterPro" id="IPR036028">
    <property type="entry name" value="SH3-like_dom_sf"/>
</dbReference>
<dbReference type="InterPro" id="IPR020635">
    <property type="entry name" value="Tyr_kinase_cat_dom"/>
</dbReference>
<dbReference type="InterPro" id="IPR000719">
    <property type="entry name" value="Prot_kinase_dom"/>
</dbReference>
<name>A0A8J7NV73_ATRSP</name>
<dbReference type="InterPro" id="IPR001452">
    <property type="entry name" value="SH3_domain"/>
</dbReference>
<feature type="non-terminal residue" evidence="21">
    <location>
        <position position="566"/>
    </location>
</feature>
<dbReference type="FunFam" id="3.30.200.20:FF:000053">
    <property type="entry name" value="Tyrosine-protein kinase"/>
    <property type="match status" value="1"/>
</dbReference>
<evidence type="ECO:0000313" key="21">
    <source>
        <dbReference type="EMBL" id="MBN3318226.1"/>
    </source>
</evidence>
<dbReference type="CDD" id="cd11845">
    <property type="entry name" value="SH3_Src_like"/>
    <property type="match status" value="1"/>
</dbReference>
<dbReference type="GO" id="GO:0005524">
    <property type="term" value="F:ATP binding"/>
    <property type="evidence" value="ECO:0007669"/>
    <property type="project" value="UniProtKB-UniRule"/>
</dbReference>
<feature type="domain" description="SH2" evidence="18">
    <location>
        <begin position="176"/>
        <end position="268"/>
    </location>
</feature>
<dbReference type="SUPFAM" id="SSF56112">
    <property type="entry name" value="Protein kinase-like (PK-like)"/>
    <property type="match status" value="1"/>
</dbReference>
<evidence type="ECO:0000259" key="20">
    <source>
        <dbReference type="PROSITE" id="PS50011"/>
    </source>
</evidence>
<evidence type="ECO:0000256" key="9">
    <source>
        <dbReference type="ARBA" id="ARBA00022840"/>
    </source>
</evidence>
<dbReference type="Gene3D" id="3.30.505.10">
    <property type="entry name" value="SH2 domain"/>
    <property type="match status" value="1"/>
</dbReference>
<dbReference type="PRINTS" id="PR00452">
    <property type="entry name" value="SH3DOMAIN"/>
</dbReference>
<dbReference type="CDD" id="cd05068">
    <property type="entry name" value="PTKc_Frk_like"/>
    <property type="match status" value="1"/>
</dbReference>
<dbReference type="Pfam" id="PF07714">
    <property type="entry name" value="PK_Tyr_Ser-Thr"/>
    <property type="match status" value="1"/>
</dbReference>
<keyword evidence="22" id="KW-1185">Reference proteome</keyword>
<feature type="domain" description="SH3" evidence="19">
    <location>
        <begin position="58"/>
        <end position="122"/>
    </location>
</feature>
<dbReference type="PANTHER" id="PTHR24418">
    <property type="entry name" value="TYROSINE-PROTEIN KINASE"/>
    <property type="match status" value="1"/>
</dbReference>
<keyword evidence="7 16" id="KW-0547">Nucleotide-binding</keyword>
<dbReference type="SMART" id="SM00252">
    <property type="entry name" value="SH2"/>
    <property type="match status" value="1"/>
</dbReference>
<dbReference type="Pfam" id="PF00017">
    <property type="entry name" value="SH2"/>
    <property type="match status" value="1"/>
</dbReference>
<evidence type="ECO:0000256" key="8">
    <source>
        <dbReference type="ARBA" id="ARBA00022777"/>
    </source>
</evidence>
<evidence type="ECO:0000256" key="6">
    <source>
        <dbReference type="ARBA" id="ARBA00022707"/>
    </source>
</evidence>
<dbReference type="InterPro" id="IPR036860">
    <property type="entry name" value="SH2_dom_sf"/>
</dbReference>
<dbReference type="InterPro" id="IPR017441">
    <property type="entry name" value="Protein_kinase_ATP_BS"/>
</dbReference>
<evidence type="ECO:0000256" key="16">
    <source>
        <dbReference type="PROSITE-ProRule" id="PRU10141"/>
    </source>
</evidence>
<evidence type="ECO:0000259" key="19">
    <source>
        <dbReference type="PROSITE" id="PS50002"/>
    </source>
</evidence>
<keyword evidence="12" id="KW-0449">Lipoprotein</keyword>
<evidence type="ECO:0000256" key="2">
    <source>
        <dbReference type="ARBA" id="ARBA00022443"/>
    </source>
</evidence>
<keyword evidence="10 14" id="KW-0727">SH2 domain</keyword>
<dbReference type="PROSITE" id="PS50011">
    <property type="entry name" value="PROTEIN_KINASE_DOM"/>
    <property type="match status" value="1"/>
</dbReference>
<keyword evidence="2 15" id="KW-0728">SH3 domain</keyword>
<accession>A0A8J7NV73</accession>
<dbReference type="PRINTS" id="PR00109">
    <property type="entry name" value="TYRKINASE"/>
</dbReference>
<dbReference type="SMART" id="SM00326">
    <property type="entry name" value="SH3"/>
    <property type="match status" value="1"/>
</dbReference>
<feature type="binding site" evidence="16">
    <location>
        <position position="322"/>
    </location>
    <ligand>
        <name>ATP</name>
        <dbReference type="ChEBI" id="CHEBI:30616"/>
    </ligand>
</feature>
<keyword evidence="6" id="KW-0519">Myristate</keyword>
<dbReference type="InterPro" id="IPR011009">
    <property type="entry name" value="Kinase-like_dom_sf"/>
</dbReference>
<evidence type="ECO:0000256" key="17">
    <source>
        <dbReference type="RuleBase" id="RU362096"/>
    </source>
</evidence>
<gene>
    <name evidence="21" type="primary">Frk</name>
    <name evidence="21" type="ORF">GTO95_0015529</name>
</gene>
<evidence type="ECO:0000256" key="5">
    <source>
        <dbReference type="ARBA" id="ARBA00022679"/>
    </source>
</evidence>
<keyword evidence="4" id="KW-0597">Phosphoprotein</keyword>
<dbReference type="Proteomes" id="UP000736164">
    <property type="component" value="Unassembled WGS sequence"/>
</dbReference>
<dbReference type="InterPro" id="IPR001245">
    <property type="entry name" value="Ser-Thr/Tyr_kinase_cat_dom"/>
</dbReference>
<evidence type="ECO:0000256" key="11">
    <source>
        <dbReference type="ARBA" id="ARBA00023137"/>
    </source>
</evidence>
<comment type="similarity">
    <text evidence="17">Belongs to the protein kinase superfamily. Tyr protein kinase family.</text>
</comment>
<feature type="non-terminal residue" evidence="21">
    <location>
        <position position="1"/>
    </location>
</feature>
<dbReference type="SMART" id="SM00219">
    <property type="entry name" value="TyrKc"/>
    <property type="match status" value="1"/>
</dbReference>
<dbReference type="FunFam" id="3.30.505.10:FF:000044">
    <property type="entry name" value="Tyrosine-protein kinase"/>
    <property type="match status" value="1"/>
</dbReference>
<dbReference type="EC" id="2.7.10.2" evidence="17"/>
<dbReference type="Pfam" id="PF00018">
    <property type="entry name" value="SH3_1"/>
    <property type="match status" value="1"/>
</dbReference>
<evidence type="ECO:0000256" key="12">
    <source>
        <dbReference type="ARBA" id="ARBA00023288"/>
    </source>
</evidence>